<evidence type="ECO:0000256" key="10">
    <source>
        <dbReference type="SAM" id="MobiDB-lite"/>
    </source>
</evidence>
<dbReference type="Proteomes" id="UP001293593">
    <property type="component" value="Unassembled WGS sequence"/>
</dbReference>
<keyword evidence="5 9" id="KW-0238">DNA-binding</keyword>
<evidence type="ECO:0000256" key="7">
    <source>
        <dbReference type="ARBA" id="ARBA00023242"/>
    </source>
</evidence>
<dbReference type="GO" id="GO:0090575">
    <property type="term" value="C:RNA polymerase II transcription regulator complex"/>
    <property type="evidence" value="ECO:0007669"/>
    <property type="project" value="TreeGrafter"/>
</dbReference>
<keyword evidence="4 9" id="KW-0805">Transcription regulation</keyword>
<feature type="domain" description="E2F/DP family winged-helix DNA-binding" evidence="11">
    <location>
        <begin position="140"/>
        <end position="220"/>
    </location>
</feature>
<dbReference type="AlphaFoldDB" id="A0AAE1N255"/>
<evidence type="ECO:0000256" key="8">
    <source>
        <dbReference type="ARBA" id="ARBA00023306"/>
    </source>
</evidence>
<evidence type="ECO:0000313" key="12">
    <source>
        <dbReference type="EMBL" id="KAK4281056.1"/>
    </source>
</evidence>
<feature type="domain" description="E2F/DP family winged-helix DNA-binding" evidence="11">
    <location>
        <begin position="18"/>
        <end position="83"/>
    </location>
</feature>
<dbReference type="InterPro" id="IPR015633">
    <property type="entry name" value="E2F"/>
</dbReference>
<evidence type="ECO:0000313" key="13">
    <source>
        <dbReference type="Proteomes" id="UP001293593"/>
    </source>
</evidence>
<comment type="caution">
    <text evidence="12">The sequence shown here is derived from an EMBL/GenBank/DDBJ whole genome shotgun (WGS) entry which is preliminary data.</text>
</comment>
<dbReference type="InterPro" id="IPR036388">
    <property type="entry name" value="WH-like_DNA-bd_sf"/>
</dbReference>
<evidence type="ECO:0000256" key="5">
    <source>
        <dbReference type="ARBA" id="ARBA00023125"/>
    </source>
</evidence>
<dbReference type="GO" id="GO:0000981">
    <property type="term" value="F:DNA-binding transcription factor activity, RNA polymerase II-specific"/>
    <property type="evidence" value="ECO:0007669"/>
    <property type="project" value="TreeGrafter"/>
</dbReference>
<proteinExistence type="inferred from homology"/>
<name>A0AAE1N255_9FABA</name>
<evidence type="ECO:0000259" key="11">
    <source>
        <dbReference type="SMART" id="SM01372"/>
    </source>
</evidence>
<dbReference type="GO" id="GO:0000978">
    <property type="term" value="F:RNA polymerase II cis-regulatory region sequence-specific DNA binding"/>
    <property type="evidence" value="ECO:0007669"/>
    <property type="project" value="InterPro"/>
</dbReference>
<keyword evidence="13" id="KW-1185">Reference proteome</keyword>
<dbReference type="SMART" id="SM01372">
    <property type="entry name" value="E2F_TDP"/>
    <property type="match status" value="2"/>
</dbReference>
<dbReference type="PANTHER" id="PTHR12081:SF7">
    <property type="entry name" value="TRANSCRIPTION FACTOR EFL-3"/>
    <property type="match status" value="1"/>
</dbReference>
<feature type="region of interest" description="Disordered" evidence="10">
    <location>
        <begin position="114"/>
        <end position="137"/>
    </location>
</feature>
<organism evidence="12 13">
    <name type="scientific">Acacia crassicarpa</name>
    <name type="common">northern wattle</name>
    <dbReference type="NCBI Taxonomy" id="499986"/>
    <lineage>
        <taxon>Eukaryota</taxon>
        <taxon>Viridiplantae</taxon>
        <taxon>Streptophyta</taxon>
        <taxon>Embryophyta</taxon>
        <taxon>Tracheophyta</taxon>
        <taxon>Spermatophyta</taxon>
        <taxon>Magnoliopsida</taxon>
        <taxon>eudicotyledons</taxon>
        <taxon>Gunneridae</taxon>
        <taxon>Pentapetalae</taxon>
        <taxon>rosids</taxon>
        <taxon>fabids</taxon>
        <taxon>Fabales</taxon>
        <taxon>Fabaceae</taxon>
        <taxon>Caesalpinioideae</taxon>
        <taxon>mimosoid clade</taxon>
        <taxon>Acacieae</taxon>
        <taxon>Acacia</taxon>
    </lineage>
</organism>
<dbReference type="SUPFAM" id="SSF46785">
    <property type="entry name" value="Winged helix' DNA-binding domain"/>
    <property type="match status" value="2"/>
</dbReference>
<gene>
    <name evidence="12" type="ORF">QN277_012595</name>
</gene>
<keyword evidence="3" id="KW-0678">Repressor</keyword>
<dbReference type="FunFam" id="1.10.10.10:FF:000073">
    <property type="entry name" value="E2F transcription factor 8"/>
    <property type="match status" value="1"/>
</dbReference>
<evidence type="ECO:0000256" key="2">
    <source>
        <dbReference type="ARBA" id="ARBA00010940"/>
    </source>
</evidence>
<evidence type="ECO:0000256" key="9">
    <source>
        <dbReference type="RuleBase" id="RU003796"/>
    </source>
</evidence>
<protein>
    <recommendedName>
        <fullName evidence="11">E2F/DP family winged-helix DNA-binding domain-containing protein</fullName>
    </recommendedName>
</protein>
<dbReference type="Gene3D" id="1.10.10.10">
    <property type="entry name" value="Winged helix-like DNA-binding domain superfamily/Winged helix DNA-binding domain"/>
    <property type="match status" value="2"/>
</dbReference>
<keyword evidence="8" id="KW-0131">Cell cycle</keyword>
<dbReference type="EMBL" id="JAWXYG010000002">
    <property type="protein sequence ID" value="KAK4281056.1"/>
    <property type="molecule type" value="Genomic_DNA"/>
</dbReference>
<dbReference type="InterPro" id="IPR003316">
    <property type="entry name" value="E2F_WHTH_DNA-bd_dom"/>
</dbReference>
<evidence type="ECO:0000256" key="1">
    <source>
        <dbReference type="ARBA" id="ARBA00004123"/>
    </source>
</evidence>
<dbReference type="Pfam" id="PF02319">
    <property type="entry name" value="WHD_E2F_TDP"/>
    <property type="match status" value="2"/>
</dbReference>
<dbReference type="InterPro" id="IPR036390">
    <property type="entry name" value="WH_DNA-bd_sf"/>
</dbReference>
<evidence type="ECO:0000256" key="6">
    <source>
        <dbReference type="ARBA" id="ARBA00023163"/>
    </source>
</evidence>
<keyword evidence="6 9" id="KW-0804">Transcription</keyword>
<comment type="similarity">
    <text evidence="2 9">Belongs to the E2F/DP family.</text>
</comment>
<accession>A0AAE1N255</accession>
<comment type="subcellular location">
    <subcellularLocation>
        <location evidence="1 9">Nucleus</location>
    </subcellularLocation>
</comment>
<reference evidence="12" key="1">
    <citation type="submission" date="2023-10" db="EMBL/GenBank/DDBJ databases">
        <title>Chromosome-level genome of the transformable northern wattle, Acacia crassicarpa.</title>
        <authorList>
            <person name="Massaro I."/>
            <person name="Sinha N.R."/>
            <person name="Poethig S."/>
            <person name="Leichty A.R."/>
        </authorList>
    </citation>
    <scope>NUCLEOTIDE SEQUENCE</scope>
    <source>
        <strain evidence="12">Acra3RX</strain>
        <tissue evidence="12">Leaf</tissue>
    </source>
</reference>
<evidence type="ECO:0000256" key="4">
    <source>
        <dbReference type="ARBA" id="ARBA00023015"/>
    </source>
</evidence>
<evidence type="ECO:0000256" key="3">
    <source>
        <dbReference type="ARBA" id="ARBA00022491"/>
    </source>
</evidence>
<dbReference type="PANTHER" id="PTHR12081">
    <property type="entry name" value="TRANSCRIPTION FACTOR E2F"/>
    <property type="match status" value="1"/>
</dbReference>
<keyword evidence="7 9" id="KW-0539">Nucleus</keyword>
<dbReference type="FunFam" id="1.10.10.10:FF:000295">
    <property type="entry name" value="E2F transcription factor-like E2FE"/>
    <property type="match status" value="1"/>
</dbReference>
<sequence length="341" mass="38754">MSSSVPQESDFNPQIYSRKDKSLGLLSSNFLKLYNREGVGTIGLDDAASRLGVQRRRMYDVVNILESVGIVARKGKNIYLWKGFREIPRALNELKEEGMREKVDAAYCRSAEASKNKETGGSETQTDPLVPSLPKADSCRRDKSMALLTENFIKLFLCSDVGILLLEDAAKIMPGDAQNPTALRTKVRRLYDIANVLSSINLIEKTNHPEYRKTAYRWLGGKASRESDGSLDQSASRKRVFGAEITNYSLKRKKTDSSMDSQSHEKIMPVYGKQDELENEYRCKTLEHPLKSSSKAIDFGPFAPVKFRREDQENRHMRQVHDVDTMSSKYRPEYHNRGTQL</sequence>